<proteinExistence type="predicted"/>
<gene>
    <name evidence="1" type="ORF">HKD24_09170</name>
</gene>
<dbReference type="RefSeq" id="WP_194260012.1">
    <property type="nucleotide sequence ID" value="NZ_JABCQG010000010.1"/>
</dbReference>
<accession>A0ABR9Y615</accession>
<reference evidence="2" key="1">
    <citation type="submission" date="2020-04" db="EMBL/GenBank/DDBJ databases">
        <title>Description of novel Gluconacetobacter.</title>
        <authorList>
            <person name="Sombolestani A."/>
        </authorList>
    </citation>
    <scope>NUCLEOTIDE SEQUENCE [LARGE SCALE GENOMIC DNA]</scope>
    <source>
        <strain evidence="2">LMG 31484</strain>
    </source>
</reference>
<dbReference type="Proteomes" id="UP000623107">
    <property type="component" value="Unassembled WGS sequence"/>
</dbReference>
<reference evidence="1 2" key="2">
    <citation type="submission" date="2020-11" db="EMBL/GenBank/DDBJ databases">
        <title>Description of novel Gluconobacter species.</title>
        <authorList>
            <person name="Cleenwerck I."/>
            <person name="Cnockaert M."/>
            <person name="Borremans W."/>
            <person name="Wieme A.D."/>
            <person name="De Vuyst L."/>
            <person name="Vandamme P."/>
        </authorList>
    </citation>
    <scope>NUCLEOTIDE SEQUENCE [LARGE SCALE GENOMIC DNA]</scope>
    <source>
        <strain evidence="1 2">LMG 31484</strain>
    </source>
</reference>
<dbReference type="EMBL" id="JABCQG010000010">
    <property type="protein sequence ID" value="MBF0859383.1"/>
    <property type="molecule type" value="Genomic_DNA"/>
</dbReference>
<keyword evidence="2" id="KW-1185">Reference proteome</keyword>
<protein>
    <submittedName>
        <fullName evidence="1">Uncharacterized protein</fullName>
    </submittedName>
</protein>
<evidence type="ECO:0000313" key="2">
    <source>
        <dbReference type="Proteomes" id="UP000623107"/>
    </source>
</evidence>
<organism evidence="1 2">
    <name type="scientific">Gluconobacter vitians</name>
    <dbReference type="NCBI Taxonomy" id="2728102"/>
    <lineage>
        <taxon>Bacteria</taxon>
        <taxon>Pseudomonadati</taxon>
        <taxon>Pseudomonadota</taxon>
        <taxon>Alphaproteobacteria</taxon>
        <taxon>Acetobacterales</taxon>
        <taxon>Acetobacteraceae</taxon>
        <taxon>Gluconobacter</taxon>
    </lineage>
</organism>
<comment type="caution">
    <text evidence="1">The sequence shown here is derived from an EMBL/GenBank/DDBJ whole genome shotgun (WGS) entry which is preliminary data.</text>
</comment>
<name>A0ABR9Y615_9PROT</name>
<sequence length="226" mass="25004">MPPILIETRALAFASFAVNPECPRFHLRGVRVEYHDGRAVCIATDGIVLLFARSEYQTEPFEPFTLNFRKSSRLFACARKMGPMVSITFGPDGEAVWALVRMNGTVIERGFVELLAAEENYPEWRTLLPGNPIPKTATPVDIWPMSMRWICRAVENYSGDVDCTLRLVSPGPSRPTVILVPESPAVGGLVVPVSHKTDIEVVFPNWAMIEPQEPPSADNQPAENAA</sequence>
<evidence type="ECO:0000313" key="1">
    <source>
        <dbReference type="EMBL" id="MBF0859383.1"/>
    </source>
</evidence>